<dbReference type="InterPro" id="IPR002346">
    <property type="entry name" value="Mopterin_DH_FAD-bd"/>
</dbReference>
<dbReference type="InterPro" id="IPR016166">
    <property type="entry name" value="FAD-bd_PCMH"/>
</dbReference>
<dbReference type="InterPro" id="IPR036318">
    <property type="entry name" value="FAD-bd_PCMH-like_sf"/>
</dbReference>
<proteinExistence type="predicted"/>
<gene>
    <name evidence="4" type="ORF">GOM49_06220</name>
</gene>
<dbReference type="Pfam" id="PF00941">
    <property type="entry name" value="FAD_binding_5"/>
    <property type="match status" value="1"/>
</dbReference>
<evidence type="ECO:0000256" key="1">
    <source>
        <dbReference type="ARBA" id="ARBA00022630"/>
    </source>
</evidence>
<evidence type="ECO:0000313" key="4">
    <source>
        <dbReference type="EMBL" id="QGU94746.1"/>
    </source>
</evidence>
<evidence type="ECO:0000256" key="2">
    <source>
        <dbReference type="ARBA" id="ARBA00023002"/>
    </source>
</evidence>
<dbReference type="SUPFAM" id="SSF55447">
    <property type="entry name" value="CO dehydrogenase flavoprotein C-terminal domain-like"/>
    <property type="match status" value="1"/>
</dbReference>
<dbReference type="InterPro" id="IPR036683">
    <property type="entry name" value="CO_DH_flav_C_dom_sf"/>
</dbReference>
<reference evidence="4 5" key="1">
    <citation type="submission" date="2019-12" db="EMBL/GenBank/DDBJ databases">
        <title>Genome sequenceing of Clostridium bovifaecis.</title>
        <authorList>
            <person name="Yao Y."/>
        </authorList>
    </citation>
    <scope>NUCLEOTIDE SEQUENCE [LARGE SCALE GENOMIC DNA]</scope>
    <source>
        <strain evidence="4 5">BXX</strain>
    </source>
</reference>
<dbReference type="PROSITE" id="PS51387">
    <property type="entry name" value="FAD_PCMH"/>
    <property type="match status" value="1"/>
</dbReference>
<dbReference type="EMBL" id="CP046522">
    <property type="protein sequence ID" value="QGU94746.1"/>
    <property type="molecule type" value="Genomic_DNA"/>
</dbReference>
<dbReference type="Pfam" id="PF03450">
    <property type="entry name" value="CO_deh_flav_C"/>
    <property type="match status" value="1"/>
</dbReference>
<name>A0A6I6EV11_9CLOT</name>
<sequence length="279" mass="30736">MVKAYRPNTLKEALEVINKEECLIFSGGTDLMVKNKKWSGVESSFTKPVIFIGDLKELKVIKKKGNIVNLGAGCSCSEIAENDLVPEYFKEVFSSMASPAIRNIATIGGNICNASPAGDSLPLLYALEAILVFESTNGERRIPIEEFILGPGKSAIRGNEILREIEINIGEFNKVYYKKVGTRKSIALSKVSFIGLAKVTGGKIEDVRIAFGACGPKVIKVKTIENVIVKLGYLDEKALGDIKKMYSKLIVPIDDQRSTAHYRKNVCLRILDNFLMNVK</sequence>
<evidence type="ECO:0000259" key="3">
    <source>
        <dbReference type="PROSITE" id="PS51387"/>
    </source>
</evidence>
<protein>
    <submittedName>
        <fullName evidence="4">Xanthine dehydrogenase family protein subunit M</fullName>
    </submittedName>
</protein>
<keyword evidence="2" id="KW-0560">Oxidoreductase</keyword>
<dbReference type="SUPFAM" id="SSF56176">
    <property type="entry name" value="FAD-binding/transporter-associated domain-like"/>
    <property type="match status" value="1"/>
</dbReference>
<keyword evidence="1" id="KW-0285">Flavoprotein</keyword>
<dbReference type="GO" id="GO:0016491">
    <property type="term" value="F:oxidoreductase activity"/>
    <property type="evidence" value="ECO:0007669"/>
    <property type="project" value="UniProtKB-KW"/>
</dbReference>
<dbReference type="Proteomes" id="UP000422764">
    <property type="component" value="Chromosome"/>
</dbReference>
<organism evidence="4 5">
    <name type="scientific">Clostridium bovifaecis</name>
    <dbReference type="NCBI Taxonomy" id="2184719"/>
    <lineage>
        <taxon>Bacteria</taxon>
        <taxon>Bacillati</taxon>
        <taxon>Bacillota</taxon>
        <taxon>Clostridia</taxon>
        <taxon>Eubacteriales</taxon>
        <taxon>Clostridiaceae</taxon>
        <taxon>Clostridium</taxon>
    </lineage>
</organism>
<dbReference type="InterPro" id="IPR051312">
    <property type="entry name" value="Diverse_Substr_Oxidored"/>
</dbReference>
<accession>A0A6I6EV11</accession>
<dbReference type="AlphaFoldDB" id="A0A6I6EV11"/>
<evidence type="ECO:0000313" key="5">
    <source>
        <dbReference type="Proteomes" id="UP000422764"/>
    </source>
</evidence>
<keyword evidence="5" id="KW-1185">Reference proteome</keyword>
<dbReference type="Gene3D" id="3.30.390.50">
    <property type="entry name" value="CO dehydrogenase flavoprotein, C-terminal domain"/>
    <property type="match status" value="1"/>
</dbReference>
<feature type="domain" description="FAD-binding PCMH-type" evidence="3">
    <location>
        <begin position="1"/>
        <end position="172"/>
    </location>
</feature>
<dbReference type="Gene3D" id="3.30.465.10">
    <property type="match status" value="1"/>
</dbReference>
<dbReference type="InterPro" id="IPR016169">
    <property type="entry name" value="FAD-bd_PCMH_sub2"/>
</dbReference>
<dbReference type="PANTHER" id="PTHR42659:SF9">
    <property type="entry name" value="XANTHINE DEHYDROGENASE FAD-BINDING SUBUNIT XDHB-RELATED"/>
    <property type="match status" value="1"/>
</dbReference>
<dbReference type="GO" id="GO:0071949">
    <property type="term" value="F:FAD binding"/>
    <property type="evidence" value="ECO:0007669"/>
    <property type="project" value="InterPro"/>
</dbReference>
<dbReference type="SMART" id="SM01092">
    <property type="entry name" value="CO_deh_flav_C"/>
    <property type="match status" value="1"/>
</dbReference>
<dbReference type="PANTHER" id="PTHR42659">
    <property type="entry name" value="XANTHINE DEHYDROGENASE SUBUNIT C-RELATED"/>
    <property type="match status" value="1"/>
</dbReference>
<dbReference type="InterPro" id="IPR005107">
    <property type="entry name" value="CO_DH_flav_C"/>
</dbReference>